<evidence type="ECO:0000313" key="3">
    <source>
        <dbReference type="Proteomes" id="UP000192761"/>
    </source>
</evidence>
<accession>A0A1W1X6M5</accession>
<feature type="domain" description="MoxR-vWA-beta-propeller ternary system" evidence="1">
    <location>
        <begin position="3"/>
        <end position="135"/>
    </location>
</feature>
<reference evidence="2 3" key="1">
    <citation type="submission" date="2017-04" db="EMBL/GenBank/DDBJ databases">
        <authorList>
            <person name="Afonso C.L."/>
            <person name="Miller P.J."/>
            <person name="Scott M.A."/>
            <person name="Spackman E."/>
            <person name="Goraichik I."/>
            <person name="Dimitrov K.M."/>
            <person name="Suarez D.L."/>
            <person name="Swayne D.E."/>
        </authorList>
    </citation>
    <scope>NUCLEOTIDE SEQUENCE [LARGE SCALE GENOMIC DNA]</scope>
    <source>
        <strain evidence="2 3">DSM 23236</strain>
    </source>
</reference>
<dbReference type="EMBL" id="FWXD01000003">
    <property type="protein sequence ID" value="SMC19582.1"/>
    <property type="molecule type" value="Genomic_DNA"/>
</dbReference>
<evidence type="ECO:0000313" key="2">
    <source>
        <dbReference type="EMBL" id="SMC19582.1"/>
    </source>
</evidence>
<protein>
    <recommendedName>
        <fullName evidence="1">MoxR-vWA-beta-propeller ternary system domain-containing protein</fullName>
    </recommendedName>
</protein>
<dbReference type="Proteomes" id="UP000192761">
    <property type="component" value="Unassembled WGS sequence"/>
</dbReference>
<proteinExistence type="predicted"/>
<keyword evidence="3" id="KW-1185">Reference proteome</keyword>
<gene>
    <name evidence="2" type="ORF">SAMN02745857_00744</name>
</gene>
<dbReference type="Pfam" id="PF19921">
    <property type="entry name" value="bpX5"/>
    <property type="match status" value="1"/>
</dbReference>
<dbReference type="AlphaFoldDB" id="A0A1W1X6M5"/>
<dbReference type="InterPro" id="IPR045548">
    <property type="entry name" value="bpX5"/>
</dbReference>
<organism evidence="2 3">
    <name type="scientific">Andreprevotia lacus DSM 23236</name>
    <dbReference type="NCBI Taxonomy" id="1121001"/>
    <lineage>
        <taxon>Bacteria</taxon>
        <taxon>Pseudomonadati</taxon>
        <taxon>Pseudomonadota</taxon>
        <taxon>Betaproteobacteria</taxon>
        <taxon>Neisseriales</taxon>
        <taxon>Chitinibacteraceae</taxon>
        <taxon>Andreprevotia</taxon>
    </lineage>
</organism>
<sequence length="142" mass="15580">MIKWNWQRTSAPAAPAAAVAAGAVVKRLFARLSRLPDEQQARLRLAATAELLLVTGAEADLPWVDGIAYAAPSAAAPQLWLPLQWQPDVPLDLLAAALRERHRHQPLLLWHAPAAVMPLNQLYPLDALTLARLAELRRELVA</sequence>
<dbReference type="STRING" id="1121001.SAMN02745857_00744"/>
<name>A0A1W1X6M5_9NEIS</name>
<evidence type="ECO:0000259" key="1">
    <source>
        <dbReference type="Pfam" id="PF19921"/>
    </source>
</evidence>
<dbReference type="RefSeq" id="WP_084089196.1">
    <property type="nucleotide sequence ID" value="NZ_FWXD01000003.1"/>
</dbReference>